<keyword evidence="7 8" id="KW-0472">Membrane</keyword>
<dbReference type="PANTHER" id="PTHR36964">
    <property type="entry name" value="PROTEIN-METHIONINE-SULFOXIDE REDUCTASE HEME-BINDING SUBUNIT MSRQ"/>
    <property type="match status" value="1"/>
</dbReference>
<evidence type="ECO:0000256" key="8">
    <source>
        <dbReference type="HAMAP-Rule" id="MF_01207"/>
    </source>
</evidence>
<keyword evidence="5 8" id="KW-1133">Transmembrane helix</keyword>
<dbReference type="InterPro" id="IPR022837">
    <property type="entry name" value="MsrQ-like"/>
</dbReference>
<proteinExistence type="inferred from homology"/>
<comment type="subcellular location">
    <subcellularLocation>
        <location evidence="8">Cell membrane</location>
        <topology evidence="8">Multi-pass membrane protein</topology>
    </subcellularLocation>
    <subcellularLocation>
        <location evidence="1">Membrane</location>
        <topology evidence="1">Multi-pass membrane protein</topology>
    </subcellularLocation>
</comment>
<dbReference type="GO" id="GO:0030091">
    <property type="term" value="P:protein repair"/>
    <property type="evidence" value="ECO:0007669"/>
    <property type="project" value="UniProtKB-UniRule"/>
</dbReference>
<keyword evidence="2 8" id="KW-0813">Transport</keyword>
<keyword evidence="11" id="KW-1185">Reference proteome</keyword>
<organism evidence="10 11">
    <name type="scientific">Alkalispirillum mobile</name>
    <dbReference type="NCBI Taxonomy" id="85925"/>
    <lineage>
        <taxon>Bacteria</taxon>
        <taxon>Pseudomonadati</taxon>
        <taxon>Pseudomonadota</taxon>
        <taxon>Gammaproteobacteria</taxon>
        <taxon>Chromatiales</taxon>
        <taxon>Ectothiorhodospiraceae</taxon>
        <taxon>Alkalispirillum</taxon>
    </lineage>
</organism>
<feature type="transmembrane region" description="Helical" evidence="8">
    <location>
        <begin position="53"/>
        <end position="73"/>
    </location>
</feature>
<dbReference type="AlphaFoldDB" id="A0A498BQT8"/>
<comment type="cofactor">
    <cofactor evidence="8">
        <name>heme b</name>
        <dbReference type="ChEBI" id="CHEBI:60344"/>
    </cofactor>
    <text evidence="8">Binds 1 heme b (iron(II)-protoporphyrin IX) group per subunit.</text>
</comment>
<feature type="transmembrane region" description="Helical" evidence="8">
    <location>
        <begin position="149"/>
        <end position="167"/>
    </location>
</feature>
<evidence type="ECO:0000256" key="3">
    <source>
        <dbReference type="ARBA" id="ARBA00022617"/>
    </source>
</evidence>
<feature type="domain" description="Ferric oxidoreductase" evidence="9">
    <location>
        <begin position="47"/>
        <end position="161"/>
    </location>
</feature>
<keyword evidence="8" id="KW-1003">Cell membrane</keyword>
<dbReference type="OrthoDB" id="9788328at2"/>
<comment type="similarity">
    <text evidence="8">Belongs to the MsrQ family.</text>
</comment>
<evidence type="ECO:0000313" key="11">
    <source>
        <dbReference type="Proteomes" id="UP000275461"/>
    </source>
</evidence>
<keyword evidence="8" id="KW-0285">Flavoprotein</keyword>
<reference evidence="10 11" key="1">
    <citation type="submission" date="2018-10" db="EMBL/GenBank/DDBJ databases">
        <title>Genomic Encyclopedia of Type Strains, Phase IV (KMG-IV): sequencing the most valuable type-strain genomes for metagenomic binning, comparative biology and taxonomic classification.</title>
        <authorList>
            <person name="Goeker M."/>
        </authorList>
    </citation>
    <scope>NUCLEOTIDE SEQUENCE [LARGE SCALE GENOMIC DNA]</scope>
    <source>
        <strain evidence="10 11">DSM 12769</strain>
    </source>
</reference>
<dbReference type="RefSeq" id="WP_121443122.1">
    <property type="nucleotide sequence ID" value="NZ_RCDA01000006.1"/>
</dbReference>
<keyword evidence="8" id="KW-0288">FMN</keyword>
<comment type="cofactor">
    <cofactor evidence="8">
        <name>FMN</name>
        <dbReference type="ChEBI" id="CHEBI:58210"/>
    </cofactor>
    <text evidence="8">Binds 1 FMN per subunit.</text>
</comment>
<dbReference type="PANTHER" id="PTHR36964:SF1">
    <property type="entry name" value="PROTEIN-METHIONINE-SULFOXIDE REDUCTASE HEME-BINDING SUBUNIT MSRQ"/>
    <property type="match status" value="1"/>
</dbReference>
<dbReference type="GO" id="GO:0005886">
    <property type="term" value="C:plasma membrane"/>
    <property type="evidence" value="ECO:0007669"/>
    <property type="project" value="UniProtKB-SubCell"/>
</dbReference>
<dbReference type="HAMAP" id="MF_01207">
    <property type="entry name" value="MsrQ"/>
    <property type="match status" value="1"/>
</dbReference>
<dbReference type="GO" id="GO:0046872">
    <property type="term" value="F:metal ion binding"/>
    <property type="evidence" value="ECO:0007669"/>
    <property type="project" value="UniProtKB-KW"/>
</dbReference>
<evidence type="ECO:0000256" key="5">
    <source>
        <dbReference type="ARBA" id="ARBA00022989"/>
    </source>
</evidence>
<protein>
    <recommendedName>
        <fullName evidence="8">Protein-methionine-sulfoxide reductase heme-binding subunit MsrQ</fullName>
    </recommendedName>
    <alternativeName>
        <fullName evidence="8">Flavocytochrome MsrQ</fullName>
    </alternativeName>
</protein>
<dbReference type="GO" id="GO:0016679">
    <property type="term" value="F:oxidoreductase activity, acting on diphenols and related substances as donors"/>
    <property type="evidence" value="ECO:0007669"/>
    <property type="project" value="TreeGrafter"/>
</dbReference>
<feature type="transmembrane region" description="Helical" evidence="8">
    <location>
        <begin position="118"/>
        <end position="137"/>
    </location>
</feature>
<dbReference type="GO" id="GO:0020037">
    <property type="term" value="F:heme binding"/>
    <property type="evidence" value="ECO:0007669"/>
    <property type="project" value="UniProtKB-UniRule"/>
</dbReference>
<dbReference type="EMBL" id="RCDA01000006">
    <property type="protein sequence ID" value="RLK46484.1"/>
    <property type="molecule type" value="Genomic_DNA"/>
</dbReference>
<comment type="caution">
    <text evidence="10">The sequence shown here is derived from an EMBL/GenBank/DDBJ whole genome shotgun (WGS) entry which is preliminary data.</text>
</comment>
<comment type="caution">
    <text evidence="8">Lacks conserved residue(s) required for the propagation of feature annotation.</text>
</comment>
<gene>
    <name evidence="8" type="primary">msrQ</name>
    <name evidence="10" type="ORF">DFR31_2614</name>
</gene>
<evidence type="ECO:0000256" key="2">
    <source>
        <dbReference type="ARBA" id="ARBA00022448"/>
    </source>
</evidence>
<evidence type="ECO:0000256" key="6">
    <source>
        <dbReference type="ARBA" id="ARBA00023004"/>
    </source>
</evidence>
<comment type="subunit">
    <text evidence="8">Heterodimer of a catalytic subunit (MsrP) and a heme-binding subunit (MsrQ).</text>
</comment>
<keyword evidence="6 8" id="KW-0408">Iron</keyword>
<dbReference type="InterPro" id="IPR013130">
    <property type="entry name" value="Fe3_Rdtase_TM_dom"/>
</dbReference>
<keyword evidence="3 8" id="KW-0349">Heme</keyword>
<sequence>MFNKKTAINAFRLLVLVACAGPALWLGWAWTQAELGANPAEAVVHFTGRFGLGLLLATIALGPAFRLTGWVGFMAARRQMGLWAFVWLCGHALAWMGLDQYWDWPWIWQDLWGLEYVRYGVAGLLLLVPLVLTSFRAAQQAMGKVAWQWLHRLVYISATLGVVHFWILTRADYRDVTLFAIVLAALVAFRLGCVVVDRRW</sequence>
<comment type="function">
    <text evidence="8">Part of the MsrPQ system that repairs oxidized periplasmic proteins containing methionine sulfoxide residues (Met-O), using respiratory chain electrons. Thus protects these proteins from oxidative-stress damage caused by reactive species of oxygen and chlorine generated by the host defense mechanisms. MsrPQ is essential for the maintenance of envelope integrity under bleach stress, rescuing a wide series of structurally unrelated periplasmic proteins from methionine oxidation. MsrQ provides electrons for reduction to the reductase catalytic subunit MsrP, using the quinone pool of the respiratory chain.</text>
</comment>
<keyword evidence="8" id="KW-0249">Electron transport</keyword>
<dbReference type="Proteomes" id="UP000275461">
    <property type="component" value="Unassembled WGS sequence"/>
</dbReference>
<keyword evidence="4 8" id="KW-0812">Transmembrane</keyword>
<keyword evidence="8" id="KW-0479">Metal-binding</keyword>
<feature type="transmembrane region" description="Helical" evidence="8">
    <location>
        <begin position="179"/>
        <end position="196"/>
    </location>
</feature>
<evidence type="ECO:0000256" key="1">
    <source>
        <dbReference type="ARBA" id="ARBA00004141"/>
    </source>
</evidence>
<dbReference type="GO" id="GO:0009055">
    <property type="term" value="F:electron transfer activity"/>
    <property type="evidence" value="ECO:0007669"/>
    <property type="project" value="UniProtKB-UniRule"/>
</dbReference>
<evidence type="ECO:0000256" key="7">
    <source>
        <dbReference type="ARBA" id="ARBA00023136"/>
    </source>
</evidence>
<evidence type="ECO:0000259" key="9">
    <source>
        <dbReference type="Pfam" id="PF01794"/>
    </source>
</evidence>
<dbReference type="Pfam" id="PF01794">
    <property type="entry name" value="Ferric_reduct"/>
    <property type="match status" value="1"/>
</dbReference>
<evidence type="ECO:0000256" key="4">
    <source>
        <dbReference type="ARBA" id="ARBA00022692"/>
    </source>
</evidence>
<name>A0A498BQT8_9GAMM</name>
<evidence type="ECO:0000313" key="10">
    <source>
        <dbReference type="EMBL" id="RLK46484.1"/>
    </source>
</evidence>
<dbReference type="GO" id="GO:0010181">
    <property type="term" value="F:FMN binding"/>
    <property type="evidence" value="ECO:0007669"/>
    <property type="project" value="UniProtKB-UniRule"/>
</dbReference>
<accession>A0A498BQT8</accession>
<feature type="transmembrane region" description="Helical" evidence="8">
    <location>
        <begin position="80"/>
        <end position="98"/>
    </location>
</feature>